<feature type="domain" description="F-box" evidence="2">
    <location>
        <begin position="1"/>
        <end position="51"/>
    </location>
</feature>
<accession>A0A136IIC1</accession>
<keyword evidence="4" id="KW-1185">Reference proteome</keyword>
<feature type="transmembrane region" description="Helical" evidence="1">
    <location>
        <begin position="99"/>
        <end position="124"/>
    </location>
</feature>
<proteinExistence type="predicted"/>
<dbReference type="Proteomes" id="UP000070501">
    <property type="component" value="Unassembled WGS sequence"/>
</dbReference>
<keyword evidence="1" id="KW-0812">Transmembrane</keyword>
<keyword evidence="1" id="KW-0472">Membrane</keyword>
<dbReference type="InterPro" id="IPR001810">
    <property type="entry name" value="F-box_dom"/>
</dbReference>
<evidence type="ECO:0000256" key="1">
    <source>
        <dbReference type="SAM" id="Phobius"/>
    </source>
</evidence>
<reference evidence="4" key="1">
    <citation type="submission" date="2016-02" db="EMBL/GenBank/DDBJ databases">
        <title>Draft genome sequence of Microdochium bolleyi, a fungal endophyte of beachgrass.</title>
        <authorList>
            <consortium name="DOE Joint Genome Institute"/>
            <person name="David A.S."/>
            <person name="May G."/>
            <person name="Haridas S."/>
            <person name="Lim J."/>
            <person name="Wang M."/>
            <person name="Labutti K."/>
            <person name="Lipzen A."/>
            <person name="Barry K."/>
            <person name="Grigoriev I.V."/>
        </authorList>
    </citation>
    <scope>NUCLEOTIDE SEQUENCE [LARGE SCALE GENOMIC DNA]</scope>
    <source>
        <strain evidence="4">J235TASD1</strain>
    </source>
</reference>
<evidence type="ECO:0000313" key="3">
    <source>
        <dbReference type="EMBL" id="KXJ84701.1"/>
    </source>
</evidence>
<keyword evidence="1" id="KW-1133">Transmembrane helix</keyword>
<dbReference type="AlphaFoldDB" id="A0A136IIC1"/>
<organism evidence="3 4">
    <name type="scientific">Microdochium bolleyi</name>
    <dbReference type="NCBI Taxonomy" id="196109"/>
    <lineage>
        <taxon>Eukaryota</taxon>
        <taxon>Fungi</taxon>
        <taxon>Dikarya</taxon>
        <taxon>Ascomycota</taxon>
        <taxon>Pezizomycotina</taxon>
        <taxon>Sordariomycetes</taxon>
        <taxon>Xylariomycetidae</taxon>
        <taxon>Xylariales</taxon>
        <taxon>Microdochiaceae</taxon>
        <taxon>Microdochium</taxon>
    </lineage>
</organism>
<name>A0A136IIC1_9PEZI</name>
<dbReference type="InParanoid" id="A0A136IIC1"/>
<dbReference type="EMBL" id="KQ964350">
    <property type="protein sequence ID" value="KXJ84701.1"/>
    <property type="molecule type" value="Genomic_DNA"/>
</dbReference>
<dbReference type="PROSITE" id="PS50181">
    <property type="entry name" value="FBOX"/>
    <property type="match status" value="1"/>
</dbReference>
<sequence>MPPLLRLPAELLRHVIAEAHPDDLESLLLTYMHVFHSGSSLIAEHNTYKKLFRHIRVTTQAGPDILAAADLADYLIFIARHPRAAKHIVHLLLYSGFSAALSSGLFSSGCIGFIGAVAAALGFGRARIVKMRAMDSIVGSSLVEVWHEIQTGVLRSSVGNDVPVSIGIMTERTSGEMSCLTGAVV</sequence>
<evidence type="ECO:0000259" key="2">
    <source>
        <dbReference type="PROSITE" id="PS50181"/>
    </source>
</evidence>
<evidence type="ECO:0000313" key="4">
    <source>
        <dbReference type="Proteomes" id="UP000070501"/>
    </source>
</evidence>
<gene>
    <name evidence="3" type="ORF">Micbo1qcDRAFT_181428</name>
</gene>
<protein>
    <recommendedName>
        <fullName evidence="2">F-box domain-containing protein</fullName>
    </recommendedName>
</protein>